<organism evidence="2 3">
    <name type="scientific">Drosophila albomicans</name>
    <name type="common">Fruit fly</name>
    <dbReference type="NCBI Taxonomy" id="7291"/>
    <lineage>
        <taxon>Eukaryota</taxon>
        <taxon>Metazoa</taxon>
        <taxon>Ecdysozoa</taxon>
        <taxon>Arthropoda</taxon>
        <taxon>Hexapoda</taxon>
        <taxon>Insecta</taxon>
        <taxon>Pterygota</taxon>
        <taxon>Neoptera</taxon>
        <taxon>Endopterygota</taxon>
        <taxon>Diptera</taxon>
        <taxon>Brachycera</taxon>
        <taxon>Muscomorpha</taxon>
        <taxon>Ephydroidea</taxon>
        <taxon>Drosophilidae</taxon>
        <taxon>Drosophila</taxon>
    </lineage>
</organism>
<dbReference type="RefSeq" id="XP_034114128.1">
    <property type="nucleotide sequence ID" value="XM_034258237.1"/>
</dbReference>
<keyword evidence="1" id="KW-0812">Transmembrane</keyword>
<evidence type="ECO:0000313" key="2">
    <source>
        <dbReference type="Proteomes" id="UP000515160"/>
    </source>
</evidence>
<accession>A0A6P8XME0</accession>
<feature type="transmembrane region" description="Helical" evidence="1">
    <location>
        <begin position="295"/>
        <end position="316"/>
    </location>
</feature>
<evidence type="ECO:0000256" key="1">
    <source>
        <dbReference type="SAM" id="Phobius"/>
    </source>
</evidence>
<proteinExistence type="predicted"/>
<gene>
    <name evidence="3" type="primary">LOC117574398</name>
</gene>
<reference evidence="3" key="1">
    <citation type="submission" date="2025-08" db="UniProtKB">
        <authorList>
            <consortium name="RefSeq"/>
        </authorList>
    </citation>
    <scope>IDENTIFICATION</scope>
    <source>
        <strain evidence="3">15112-1751.03</strain>
        <tissue evidence="3">Whole Adult</tissue>
    </source>
</reference>
<dbReference type="GeneID" id="117574398"/>
<dbReference type="AlphaFoldDB" id="A0A6P8XME0"/>
<dbReference type="Proteomes" id="UP000515160">
    <property type="component" value="Chromosome 2R"/>
</dbReference>
<sequence>MLETGTLQINFPKNVIENVLKERSADTLVLLQRQHDFKSPLKDVNVQGLPLLRLDETTVVPVKFVYNSQVIVVVSMSELADSMLLTVLAKDLNHMREARIIIWVQSDESTAMSFFDVIRDQASKHGFLNLMVLYLDPLKAQQGIVGYRLEPFPSSILVPIRDLTNGEMFPDFHRNFHNKTANFIPRLYTPDSYVSQDRKSGKLKLSGHTDMLMSEFARKRNINLKMIRPIAELNRVTSTELLQLISNGGADLTTFTSVCDSIQCTDSVEFMQVFIVIPCGQEVGIGDVYKSLKNFLAMILLVYLIISIVTTLIEAASCRIYSRRYRFSYRDLIVNLNAFRWVLGLSSDVQINRRNRSLHQIIMVMSIFSMIVVCFFDANLSTFLTKRQQIDNIKTFKELKESGIRIIFDNVRQEHVLTDIRKSFLRISENQIDFVSTEEFMRMLMGLNTSNAYQVFDKLWDVVNKYQSDYKIVVLCRSSGLNIFGLLPNRLALPNNSIYLRALNDFIHMTHDFGLTNYWRRTSINNLIAFSNSPAVLSASSLLVK</sequence>
<evidence type="ECO:0000313" key="3">
    <source>
        <dbReference type="RefSeq" id="XP_034114128.1"/>
    </source>
</evidence>
<protein>
    <submittedName>
        <fullName evidence="3">Uncharacterized protein LOC117574398</fullName>
    </submittedName>
</protein>
<name>A0A6P8XME0_DROAB</name>
<keyword evidence="1" id="KW-1133">Transmembrane helix</keyword>
<feature type="transmembrane region" description="Helical" evidence="1">
    <location>
        <begin position="361"/>
        <end position="384"/>
    </location>
</feature>
<keyword evidence="2" id="KW-1185">Reference proteome</keyword>
<dbReference type="Gene3D" id="1.10.287.70">
    <property type="match status" value="1"/>
</dbReference>
<keyword evidence="1" id="KW-0472">Membrane</keyword>
<dbReference type="OrthoDB" id="7841600at2759"/>